<dbReference type="CDD" id="cd15482">
    <property type="entry name" value="Sialidase_non-viral"/>
    <property type="match status" value="1"/>
</dbReference>
<proteinExistence type="predicted"/>
<gene>
    <name evidence="1" type="ORF">MM171A00247_0029</name>
</gene>
<reference evidence="1" key="1">
    <citation type="submission" date="2020-03" db="EMBL/GenBank/DDBJ databases">
        <title>The deep terrestrial virosphere.</title>
        <authorList>
            <person name="Holmfeldt K."/>
            <person name="Nilsson E."/>
            <person name="Simone D."/>
            <person name="Lopez-Fernandez M."/>
            <person name="Wu X."/>
            <person name="de Brujin I."/>
            <person name="Lundin D."/>
            <person name="Andersson A."/>
            <person name="Bertilsson S."/>
            <person name="Dopson M."/>
        </authorList>
    </citation>
    <scope>NUCLEOTIDE SEQUENCE</scope>
    <source>
        <strain evidence="1">MM171A00247</strain>
    </source>
</reference>
<dbReference type="Gene3D" id="2.130.10.10">
    <property type="entry name" value="YVTN repeat-like/Quinoprotein amine dehydrogenase"/>
    <property type="match status" value="2"/>
</dbReference>
<dbReference type="SUPFAM" id="SSF110296">
    <property type="entry name" value="Oligoxyloglucan reducing end-specific cellobiohydrolase"/>
    <property type="match status" value="1"/>
</dbReference>
<protein>
    <recommendedName>
        <fullName evidence="2">Photosynthesis system II assembly factor Ycf48/Hcf136-like domain-containing protein</fullName>
    </recommendedName>
</protein>
<dbReference type="SUPFAM" id="SSF63829">
    <property type="entry name" value="Calcium-dependent phosphotriesterase"/>
    <property type="match status" value="1"/>
</dbReference>
<organism evidence="1">
    <name type="scientific">viral metagenome</name>
    <dbReference type="NCBI Taxonomy" id="1070528"/>
    <lineage>
        <taxon>unclassified sequences</taxon>
        <taxon>metagenomes</taxon>
        <taxon>organismal metagenomes</taxon>
    </lineage>
</organism>
<dbReference type="SUPFAM" id="SSF63825">
    <property type="entry name" value="YWTD domain"/>
    <property type="match status" value="1"/>
</dbReference>
<dbReference type="EMBL" id="MT143700">
    <property type="protein sequence ID" value="QJA43315.1"/>
    <property type="molecule type" value="Genomic_DNA"/>
</dbReference>
<evidence type="ECO:0000313" key="1">
    <source>
        <dbReference type="EMBL" id="QJA43315.1"/>
    </source>
</evidence>
<sequence>MALPIQTFRSSPFKGISEKVAPHLLDDGESPSCNGIQSEPVGAISKQKGSLKWITTNIPPNPVNGICAFKPSDTQEIDVISGSEFRRYNVNGVYQTPNKTGIRTVLFSCDKDNKTIYTHSYGGSFDITQNIESFTVANNPYGVAFDGTNLWYCDQVLNKLYKLSGISGTQLAEYPAPTGANISGLCWDGTNLWACGYSDNRVYKVNIITGVFTTYVFEVALFTVGMYLTGIAWDGTHLWITIKLVPKVAKYTTAGVFISSFDPPKTCNSGWSDIATTLDGQKWYAIGSGDVYLSIDFGNTWTKILLASGWNFTSVAVSGNGKYISALHFNTLSLFSNDYGATWIERFIDGVKISMSLAGDRQTVIKSPGYIYTSSDFGVTWTERTLVGSKNWTDIAVSTFGMNQTAVVSPGYIYVSNDGGDTWVERTLAGSRNWSGITMGWGMNQYACVISGCIYTSNNAGDTWVERTLAGSRNWMDIKMSLESVVDIAVTFEGGIYKSIDLGATWTLIKNTNKSLYGVAISPDGQKIMIASRFTATSGEIIISLDSGITWTDYFPSDITVVESNNLIISDGFIHKFYKTDQLGILLQEWEAPASNPSGLTYVASIPTVFSNNKFDFTIFMNTLFFCNGSHIYKWTGSGNNFTIVYDASNQTKYLALFENRLLSAGHNASDVCYSNLLDPETGYIDNYIPVNPDDGDKITGIIVHSNSLIVFKEKSKWRMSPTGDYDNPFYLTKINDVGTISHHSLIIVNDMVYFCNLNGVYRFTGASSEKISTKIDTSYKTWLKGTLTSIDVVYVKELNQIRWTIQSSLTDDPSTIVYNLLTDSWFVLNDYAPQGGGWISTNFCVIKPWETSATEIILASSKNYLMQTNDGDSFDVQTNKAIPSVMTSKVFDFGFPNKQKTIKRGYFTVKNEVSSYNITLSVSVDGKAFEVLSPVVVNDPTGGNKITQLIDLKEKIGKTFQFKFENNGENQPWTLYEYVIEYQVLPRII</sequence>
<accession>A0A6H1Z7P9</accession>
<dbReference type="InterPro" id="IPR015943">
    <property type="entry name" value="WD40/YVTN_repeat-like_dom_sf"/>
</dbReference>
<dbReference type="AlphaFoldDB" id="A0A6H1Z7P9"/>
<evidence type="ECO:0008006" key="2">
    <source>
        <dbReference type="Google" id="ProtNLM"/>
    </source>
</evidence>
<name>A0A6H1Z7P9_9ZZZZ</name>